<protein>
    <submittedName>
        <fullName evidence="1">Uncharacterized protein</fullName>
    </submittedName>
</protein>
<evidence type="ECO:0000313" key="1">
    <source>
        <dbReference type="EMBL" id="SAK55494.1"/>
    </source>
</evidence>
<organism evidence="1 2">
    <name type="scientific">Caballeronia hypogeia</name>
    <dbReference type="NCBI Taxonomy" id="1777140"/>
    <lineage>
        <taxon>Bacteria</taxon>
        <taxon>Pseudomonadati</taxon>
        <taxon>Pseudomonadota</taxon>
        <taxon>Betaproteobacteria</taxon>
        <taxon>Burkholderiales</taxon>
        <taxon>Burkholderiaceae</taxon>
        <taxon>Caballeronia</taxon>
    </lineage>
</organism>
<name>A0A158ACD0_9BURK</name>
<dbReference type="Proteomes" id="UP000054851">
    <property type="component" value="Unassembled WGS sequence"/>
</dbReference>
<evidence type="ECO:0000313" key="2">
    <source>
        <dbReference type="Proteomes" id="UP000054851"/>
    </source>
</evidence>
<dbReference type="InterPro" id="IPR049723">
    <property type="entry name" value="BPSL0761-like"/>
</dbReference>
<reference evidence="1" key="1">
    <citation type="submission" date="2016-01" db="EMBL/GenBank/DDBJ databases">
        <authorList>
            <person name="Peeters C."/>
        </authorList>
    </citation>
    <scope>NUCLEOTIDE SEQUENCE</scope>
    <source>
        <strain evidence="1">LMG 29322</strain>
    </source>
</reference>
<dbReference type="NCBIfam" id="NF041728">
    <property type="entry name" value="BPSL0761_fam"/>
    <property type="match status" value="1"/>
</dbReference>
<comment type="caution">
    <text evidence="1">The sequence shown here is derived from an EMBL/GenBank/DDBJ whole genome shotgun (WGS) entry which is preliminary data.</text>
</comment>
<sequence>MTHLHEREKALADARRLLEALYGSEQPLMWSLVRTVAMNILRHYPRNGDFAEFVGDEKHAQQSAAVACSQCSEIYSARAGNAMVPSSARILPPPVSPHLLQAHSLLLSPQWRGMPPILSALHALDCICLCCMALAAPMGLLVDALDDVDKEVARATMSAAKMPLDDIDRVLAVVGWCYSPALPEALPCEQLVLWDIAERMYLKALGCW</sequence>
<dbReference type="RefSeq" id="WP_157695746.1">
    <property type="nucleotide sequence ID" value="NZ_FCOA02000005.1"/>
</dbReference>
<keyword evidence="2" id="KW-1185">Reference proteome</keyword>
<gene>
    <name evidence="1" type="ORF">AWB79_02194</name>
</gene>
<proteinExistence type="predicted"/>
<accession>A0A158ACD0</accession>
<dbReference type="AlphaFoldDB" id="A0A158ACD0"/>
<dbReference type="OrthoDB" id="5956333at2"/>
<dbReference type="EMBL" id="FCOA02000005">
    <property type="protein sequence ID" value="SAK55494.1"/>
    <property type="molecule type" value="Genomic_DNA"/>
</dbReference>